<feature type="region of interest" description="Disordered" evidence="1">
    <location>
        <begin position="45"/>
        <end position="67"/>
    </location>
</feature>
<gene>
    <name evidence="3" type="ORF">ACFQ4E_00025</name>
</gene>
<dbReference type="RefSeq" id="WP_386800862.1">
    <property type="nucleotide sequence ID" value="NZ_JBHTMU010000001.1"/>
</dbReference>
<sequence>MRAPFLILACLALAACGGARNGETNLRDLRSNQPSPEEFAIVPNQPLQTPETSALPVPTPGGTNRADLTPLSDAVVALGGRPGAGAAGDSALIAAATRNGVDPNVRQDLATEDYELRKRRSIFSWQLFRRDQYERAYANQTLNADAELDAWRASGAAVRNPSATPPAAR</sequence>
<reference evidence="4" key="1">
    <citation type="journal article" date="2019" name="Int. J. Syst. Evol. Microbiol.">
        <title>The Global Catalogue of Microorganisms (GCM) 10K type strain sequencing project: providing services to taxonomists for standard genome sequencing and annotation.</title>
        <authorList>
            <consortium name="The Broad Institute Genomics Platform"/>
            <consortium name="The Broad Institute Genome Sequencing Center for Infectious Disease"/>
            <person name="Wu L."/>
            <person name="Ma J."/>
        </authorList>
    </citation>
    <scope>NUCLEOTIDE SEQUENCE [LARGE SCALE GENOMIC DNA]</scope>
    <source>
        <strain evidence="4">CCUG 62953</strain>
    </source>
</reference>
<feature type="signal peptide" evidence="2">
    <location>
        <begin position="1"/>
        <end position="21"/>
    </location>
</feature>
<keyword evidence="4" id="KW-1185">Reference proteome</keyword>
<keyword evidence="2" id="KW-0732">Signal</keyword>
<dbReference type="EMBL" id="JBHTMU010000001">
    <property type="protein sequence ID" value="MFD1340800.1"/>
    <property type="molecule type" value="Genomic_DNA"/>
</dbReference>
<evidence type="ECO:0000313" key="3">
    <source>
        <dbReference type="EMBL" id="MFD1340800.1"/>
    </source>
</evidence>
<dbReference type="Proteomes" id="UP001597135">
    <property type="component" value="Unassembled WGS sequence"/>
</dbReference>
<name>A0ABW3ZCV4_9RHOB</name>
<accession>A0ABW3ZCV4</accession>
<evidence type="ECO:0000256" key="1">
    <source>
        <dbReference type="SAM" id="MobiDB-lite"/>
    </source>
</evidence>
<organism evidence="3 4">
    <name type="scientific">Litorisediminicola beolgyonensis</name>
    <dbReference type="NCBI Taxonomy" id="1173614"/>
    <lineage>
        <taxon>Bacteria</taxon>
        <taxon>Pseudomonadati</taxon>
        <taxon>Pseudomonadota</taxon>
        <taxon>Alphaproteobacteria</taxon>
        <taxon>Rhodobacterales</taxon>
        <taxon>Paracoccaceae</taxon>
        <taxon>Litorisediminicola</taxon>
    </lineage>
</organism>
<evidence type="ECO:0000313" key="4">
    <source>
        <dbReference type="Proteomes" id="UP001597135"/>
    </source>
</evidence>
<dbReference type="InterPro" id="IPR021395">
    <property type="entry name" value="DUF3035"/>
</dbReference>
<protein>
    <submittedName>
        <fullName evidence="3">DUF3035 domain-containing protein</fullName>
    </submittedName>
</protein>
<evidence type="ECO:0000256" key="2">
    <source>
        <dbReference type="SAM" id="SignalP"/>
    </source>
</evidence>
<dbReference type="PROSITE" id="PS51257">
    <property type="entry name" value="PROKAR_LIPOPROTEIN"/>
    <property type="match status" value="1"/>
</dbReference>
<comment type="caution">
    <text evidence="3">The sequence shown here is derived from an EMBL/GenBank/DDBJ whole genome shotgun (WGS) entry which is preliminary data.</text>
</comment>
<dbReference type="Pfam" id="PF11233">
    <property type="entry name" value="DUF3035"/>
    <property type="match status" value="1"/>
</dbReference>
<feature type="chain" id="PRO_5047422952" evidence="2">
    <location>
        <begin position="22"/>
        <end position="169"/>
    </location>
</feature>
<proteinExistence type="predicted"/>